<keyword evidence="1" id="KW-0812">Transmembrane</keyword>
<dbReference type="AlphaFoldDB" id="A0A1G6U9D8"/>
<dbReference type="Proteomes" id="UP000198925">
    <property type="component" value="Unassembled WGS sequence"/>
</dbReference>
<name>A0A1G6U9D8_9PROT</name>
<keyword evidence="1" id="KW-0472">Membrane</keyword>
<dbReference type="EMBL" id="FMZX01000007">
    <property type="protein sequence ID" value="SDD38002.1"/>
    <property type="molecule type" value="Genomic_DNA"/>
</dbReference>
<dbReference type="STRING" id="938405.SAMN02927895_00097"/>
<keyword evidence="1" id="KW-1133">Transmembrane helix</keyword>
<dbReference type="RefSeq" id="WP_090560279.1">
    <property type="nucleotide sequence ID" value="NZ_FMXZ01000001.1"/>
</dbReference>
<feature type="transmembrane region" description="Helical" evidence="1">
    <location>
        <begin position="34"/>
        <end position="54"/>
    </location>
</feature>
<gene>
    <name evidence="2" type="ORF">SAMN04487779_100794</name>
</gene>
<proteinExistence type="predicted"/>
<evidence type="ECO:0000256" key="1">
    <source>
        <dbReference type="SAM" id="Phobius"/>
    </source>
</evidence>
<evidence type="ECO:0000313" key="3">
    <source>
        <dbReference type="Proteomes" id="UP000198925"/>
    </source>
</evidence>
<accession>A0A1G6U9D8</accession>
<reference evidence="2 3" key="1">
    <citation type="submission" date="2016-10" db="EMBL/GenBank/DDBJ databases">
        <authorList>
            <person name="de Groot N.N."/>
        </authorList>
    </citation>
    <scope>NUCLEOTIDE SEQUENCE [LARGE SCALE GENOMIC DNA]</scope>
    <source>
        <strain evidence="2 3">CPCC 100156</strain>
    </source>
</reference>
<organism evidence="2 3">
    <name type="scientific">Belnapia rosea</name>
    <dbReference type="NCBI Taxonomy" id="938405"/>
    <lineage>
        <taxon>Bacteria</taxon>
        <taxon>Pseudomonadati</taxon>
        <taxon>Pseudomonadota</taxon>
        <taxon>Alphaproteobacteria</taxon>
        <taxon>Acetobacterales</taxon>
        <taxon>Roseomonadaceae</taxon>
        <taxon>Belnapia</taxon>
    </lineage>
</organism>
<protein>
    <submittedName>
        <fullName evidence="2">Uncharacterized protein</fullName>
    </submittedName>
</protein>
<keyword evidence="3" id="KW-1185">Reference proteome</keyword>
<evidence type="ECO:0000313" key="2">
    <source>
        <dbReference type="EMBL" id="SDD38002.1"/>
    </source>
</evidence>
<sequence>MIPLCFLAVIAAVAGLLVVGFALGTAGASMILLAAPMLGLVSLTSGLAAAVLALRRKSVFA</sequence>